<dbReference type="CDD" id="cd13896">
    <property type="entry name" value="CuRO_3_CopA"/>
    <property type="match status" value="1"/>
</dbReference>
<dbReference type="Proteomes" id="UP000198744">
    <property type="component" value="Unassembled WGS sequence"/>
</dbReference>
<dbReference type="NCBIfam" id="TIGR01480">
    <property type="entry name" value="copper_res_A"/>
    <property type="match status" value="1"/>
</dbReference>
<dbReference type="GO" id="GO:0009279">
    <property type="term" value="C:cell outer membrane"/>
    <property type="evidence" value="ECO:0007669"/>
    <property type="project" value="InterPro"/>
</dbReference>
<dbReference type="GO" id="GO:0005507">
    <property type="term" value="F:copper ion binding"/>
    <property type="evidence" value="ECO:0007669"/>
    <property type="project" value="InterPro"/>
</dbReference>
<dbReference type="Pfam" id="PF05275">
    <property type="entry name" value="CopB"/>
    <property type="match status" value="1"/>
</dbReference>
<keyword evidence="3" id="KW-0186">Copper</keyword>
<dbReference type="GO" id="GO:0042597">
    <property type="term" value="C:periplasmic space"/>
    <property type="evidence" value="ECO:0007669"/>
    <property type="project" value="InterPro"/>
</dbReference>
<evidence type="ECO:0000259" key="8">
    <source>
        <dbReference type="Pfam" id="PF07732"/>
    </source>
</evidence>
<proteinExistence type="predicted"/>
<dbReference type="InterPro" id="IPR034284">
    <property type="entry name" value="CuRO_1_CopA"/>
</dbReference>
<dbReference type="Pfam" id="PF00394">
    <property type="entry name" value="Cu-oxidase"/>
    <property type="match status" value="1"/>
</dbReference>
<feature type="domain" description="Plastocyanin-like" evidence="8">
    <location>
        <begin position="37"/>
        <end position="145"/>
    </location>
</feature>
<dbReference type="InterPro" id="IPR011706">
    <property type="entry name" value="Cu-oxidase_C"/>
</dbReference>
<evidence type="ECO:0000259" key="6">
    <source>
        <dbReference type="Pfam" id="PF00394"/>
    </source>
</evidence>
<dbReference type="PANTHER" id="PTHR11709">
    <property type="entry name" value="MULTI-COPPER OXIDASE"/>
    <property type="match status" value="1"/>
</dbReference>
<dbReference type="InterPro" id="IPR006376">
    <property type="entry name" value="Cu-R_CopA"/>
</dbReference>
<feature type="compositionally biased region" description="Basic and acidic residues" evidence="4">
    <location>
        <begin position="596"/>
        <end position="610"/>
    </location>
</feature>
<dbReference type="PROSITE" id="PS00080">
    <property type="entry name" value="MULTICOPPER_OXIDASE2"/>
    <property type="match status" value="1"/>
</dbReference>
<dbReference type="PANTHER" id="PTHR11709:SF394">
    <property type="entry name" value="FI03373P-RELATED"/>
    <property type="match status" value="1"/>
</dbReference>
<dbReference type="InterPro" id="IPR045087">
    <property type="entry name" value="Cu-oxidase_fam"/>
</dbReference>
<keyword evidence="5" id="KW-0732">Signal</keyword>
<dbReference type="InterPro" id="IPR002355">
    <property type="entry name" value="Cu_oxidase_Cu_BS"/>
</dbReference>
<protein>
    <submittedName>
        <fullName evidence="9">Copper-resistance protein, CopA family</fullName>
    </submittedName>
</protein>
<dbReference type="InterPro" id="IPR008972">
    <property type="entry name" value="Cupredoxin"/>
</dbReference>
<dbReference type="Pfam" id="PF07731">
    <property type="entry name" value="Cu-oxidase_2"/>
    <property type="match status" value="1"/>
</dbReference>
<evidence type="ECO:0000256" key="4">
    <source>
        <dbReference type="SAM" id="MobiDB-lite"/>
    </source>
</evidence>
<feature type="compositionally biased region" description="Basic and acidic residues" evidence="4">
    <location>
        <begin position="569"/>
        <end position="580"/>
    </location>
</feature>
<evidence type="ECO:0000256" key="3">
    <source>
        <dbReference type="ARBA" id="ARBA00023008"/>
    </source>
</evidence>
<dbReference type="CDD" id="cd13874">
    <property type="entry name" value="CuRO_2_CopA"/>
    <property type="match status" value="1"/>
</dbReference>
<keyword evidence="2" id="KW-0560">Oxidoreductase</keyword>
<dbReference type="InterPro" id="IPR034279">
    <property type="entry name" value="CuRO_3_CopA"/>
</dbReference>
<name>A0A1H7WH94_9BACT</name>
<dbReference type="GO" id="GO:0006878">
    <property type="term" value="P:intracellular copper ion homeostasis"/>
    <property type="evidence" value="ECO:0007669"/>
    <property type="project" value="InterPro"/>
</dbReference>
<evidence type="ECO:0000256" key="2">
    <source>
        <dbReference type="ARBA" id="ARBA00023002"/>
    </source>
</evidence>
<dbReference type="InterPro" id="IPR033138">
    <property type="entry name" value="Cu_oxidase_CS"/>
</dbReference>
<evidence type="ECO:0000313" key="9">
    <source>
        <dbReference type="EMBL" id="SEM20946.1"/>
    </source>
</evidence>
<dbReference type="CDD" id="cd13848">
    <property type="entry name" value="CuRO_1_CopA"/>
    <property type="match status" value="1"/>
</dbReference>
<keyword evidence="1" id="KW-0479">Metal-binding</keyword>
<evidence type="ECO:0000259" key="7">
    <source>
        <dbReference type="Pfam" id="PF07731"/>
    </source>
</evidence>
<sequence length="830" mass="94070">MKKQFLFSMTLILAIALSHPVHAKTTEYELIIERQPFNISGKRVEKISINGSIPGPTLRFTEGDEAVIRVTNKMNEDTSIHWHGFLLPENMDGVPGFGGFQGIKPGETFTYRFKIRQNGTYWYHAHSRGQEQDGHYGSIIIHPKSKDPFQADRDYVVLLSDYTDEKSDEILSNLKMDSEYYQYARRTMIDFFSDMRKKGFSETWEDYKSWSRMRMLPTDLSDVSGYTFLVNGRTPAQNWTGLFKQGERIRLRFINASAMSFYDVRIPGMKMTVIAADGQNVEPLHVDEFRFGIAETYDVLVTPNEEKAYTIVAEPIDRTGFALATLAPLEGMRGDIPSQRTRALLTMADMGMHIEDHSGHSRNSSAHDGHVMDHISNDSAISGDADFDTGVPGSGWAEANAPAGKTVLAYKNLRFLGTQKDNRPPDREIQIRLGGNMERYSWTINGNKFSEADPIRLKFGERVKFRFINETMMGHTMHLHGMFLQLYNGQPSEVLPNKHTIIIAPGDTYSALLTADEPGEWALHCHMIYHMLAGMMTKVIVAGPATSEQESFHASPDKMIHEKHEPKHHLMEHENHETHENTPSIDHGSHNPSHVAIEDKSEQHSDHSAVTHEQGTMARKEHGGQIFHAFQLEAGAGSSDNDGTFNWHFDGWIGTDENKLWLKSEGERTGGKTEQAEFWTLYSRNIHPFWDGQVGVRHDMKPTSLTYFTLGFAGLAPYFFETEAHLFVSEDGDLSARLRMEKDFLVTQRLILQPYLEANLYAQDVPELDVGTGLASAEFGIQARYELTRKFAPYIDVKYERKFGETSSIAKSHKEDNEAFICAAGLRLMF</sequence>
<keyword evidence="10" id="KW-1185">Reference proteome</keyword>
<accession>A0A1H7WH94</accession>
<dbReference type="InterPro" id="IPR034282">
    <property type="entry name" value="CuRO_2_CopA"/>
</dbReference>
<dbReference type="Pfam" id="PF07732">
    <property type="entry name" value="Cu-oxidase_3"/>
    <property type="match status" value="1"/>
</dbReference>
<dbReference type="SUPFAM" id="SSF49503">
    <property type="entry name" value="Cupredoxins"/>
    <property type="match status" value="3"/>
</dbReference>
<organism evidence="9 10">
    <name type="scientific">Syntrophus gentianae</name>
    <dbReference type="NCBI Taxonomy" id="43775"/>
    <lineage>
        <taxon>Bacteria</taxon>
        <taxon>Pseudomonadati</taxon>
        <taxon>Thermodesulfobacteriota</taxon>
        <taxon>Syntrophia</taxon>
        <taxon>Syntrophales</taxon>
        <taxon>Syntrophaceae</taxon>
        <taxon>Syntrophus</taxon>
    </lineage>
</organism>
<dbReference type="EMBL" id="FOBS01000006">
    <property type="protein sequence ID" value="SEM20946.1"/>
    <property type="molecule type" value="Genomic_DNA"/>
</dbReference>
<dbReference type="GO" id="GO:0016491">
    <property type="term" value="F:oxidoreductase activity"/>
    <property type="evidence" value="ECO:0007669"/>
    <property type="project" value="UniProtKB-KW"/>
</dbReference>
<feature type="domain" description="Plastocyanin-like" evidence="6">
    <location>
        <begin position="154"/>
        <end position="314"/>
    </location>
</feature>
<dbReference type="InterPro" id="IPR001117">
    <property type="entry name" value="Cu-oxidase_2nd"/>
</dbReference>
<evidence type="ECO:0000256" key="1">
    <source>
        <dbReference type="ARBA" id="ARBA00022723"/>
    </source>
</evidence>
<dbReference type="AlphaFoldDB" id="A0A1H7WH94"/>
<dbReference type="Gene3D" id="2.60.40.420">
    <property type="entry name" value="Cupredoxins - blue copper proteins"/>
    <property type="match status" value="3"/>
</dbReference>
<gene>
    <name evidence="9" type="ORF">SAMN04489760_106168</name>
</gene>
<feature type="signal peptide" evidence="5">
    <location>
        <begin position="1"/>
        <end position="23"/>
    </location>
</feature>
<evidence type="ECO:0000256" key="5">
    <source>
        <dbReference type="SAM" id="SignalP"/>
    </source>
</evidence>
<dbReference type="OrthoDB" id="9757546at2"/>
<dbReference type="InterPro" id="IPR011707">
    <property type="entry name" value="Cu-oxidase-like_N"/>
</dbReference>
<feature type="domain" description="Plastocyanin-like" evidence="7">
    <location>
        <begin position="423"/>
        <end position="542"/>
    </location>
</feature>
<feature type="region of interest" description="Disordered" evidence="4">
    <location>
        <begin position="569"/>
        <end position="617"/>
    </location>
</feature>
<dbReference type="PROSITE" id="PS00079">
    <property type="entry name" value="MULTICOPPER_OXIDASE1"/>
    <property type="match status" value="1"/>
</dbReference>
<evidence type="ECO:0000313" key="10">
    <source>
        <dbReference type="Proteomes" id="UP000198744"/>
    </source>
</evidence>
<reference evidence="9 10" key="1">
    <citation type="submission" date="2016-10" db="EMBL/GenBank/DDBJ databases">
        <authorList>
            <person name="de Groot N.N."/>
        </authorList>
    </citation>
    <scope>NUCLEOTIDE SEQUENCE [LARGE SCALE GENOMIC DNA]</scope>
    <source>
        <strain evidence="9 10">DSM 8423</strain>
    </source>
</reference>
<dbReference type="InterPro" id="IPR007939">
    <property type="entry name" value="Cu-R_B_prcur"/>
</dbReference>
<feature type="chain" id="PRO_5011657218" evidence="5">
    <location>
        <begin position="24"/>
        <end position="830"/>
    </location>
</feature>
<dbReference type="STRING" id="43775.SAMN04489760_106168"/>